<dbReference type="AlphaFoldDB" id="A0A1H0W0K4"/>
<evidence type="ECO:0000313" key="1">
    <source>
        <dbReference type="EMBL" id="SDP84068.1"/>
    </source>
</evidence>
<dbReference type="Proteomes" id="UP000198597">
    <property type="component" value="Unassembled WGS sequence"/>
</dbReference>
<gene>
    <name evidence="1" type="ORF">SAMN04488529_1249</name>
</gene>
<protein>
    <submittedName>
        <fullName evidence="1">Uncharacterized protein</fullName>
    </submittedName>
</protein>
<dbReference type="RefSeq" id="WP_089973565.1">
    <property type="nucleotide sequence ID" value="NZ_FNJM01000024.1"/>
</dbReference>
<reference evidence="1 2" key="1">
    <citation type="submission" date="2016-10" db="EMBL/GenBank/DDBJ databases">
        <authorList>
            <person name="de Groot N.N."/>
        </authorList>
    </citation>
    <scope>NUCLEOTIDE SEQUENCE [LARGE SCALE GENOMIC DNA]</scope>
    <source>
        <strain evidence="1 2">DSM 12272</strain>
    </source>
</reference>
<accession>A0A1H0W0K4</accession>
<keyword evidence="2" id="KW-1185">Reference proteome</keyword>
<evidence type="ECO:0000313" key="2">
    <source>
        <dbReference type="Proteomes" id="UP000198597"/>
    </source>
</evidence>
<name>A0A1H0W0K4_9CLOT</name>
<sequence length="85" mass="9808">MWGFTAEKPTDLVSYTTVSWNFLYTTWNACFVFAESPKGFASTCCILIAAELYPHLLTKLDYLYYVSLLLKTILHNKSGFLYFSQ</sequence>
<dbReference type="STRING" id="94869.SAMN04488529_1249"/>
<dbReference type="OrthoDB" id="411176at2"/>
<dbReference type="EMBL" id="FNJM01000024">
    <property type="protein sequence ID" value="SDP84068.1"/>
    <property type="molecule type" value="Genomic_DNA"/>
</dbReference>
<proteinExistence type="predicted"/>
<organism evidence="1 2">
    <name type="scientific">Clostridium gasigenes</name>
    <dbReference type="NCBI Taxonomy" id="94869"/>
    <lineage>
        <taxon>Bacteria</taxon>
        <taxon>Bacillati</taxon>
        <taxon>Bacillota</taxon>
        <taxon>Clostridia</taxon>
        <taxon>Eubacteriales</taxon>
        <taxon>Clostridiaceae</taxon>
        <taxon>Clostridium</taxon>
    </lineage>
</organism>